<gene>
    <name evidence="1" type="ORF">L3X38_022412</name>
</gene>
<protein>
    <submittedName>
        <fullName evidence="1">Uncharacterized protein</fullName>
    </submittedName>
</protein>
<sequence length="91" mass="9733">MIGVVLELKNSAKQAITPQCSPLEFDSSETTGRGPLATDCFEADSNFQGATTRLFPATSRFSGRASSSRSLAFCDRSFSVCDNSEGKSLEI</sequence>
<accession>A0AAD4VW18</accession>
<keyword evidence="2" id="KW-1185">Reference proteome</keyword>
<dbReference type="EMBL" id="JAJFAZ020000004">
    <property type="protein sequence ID" value="KAI5332283.1"/>
    <property type="molecule type" value="Genomic_DNA"/>
</dbReference>
<name>A0AAD4VW18_PRUDU</name>
<evidence type="ECO:0000313" key="2">
    <source>
        <dbReference type="Proteomes" id="UP001054821"/>
    </source>
</evidence>
<evidence type="ECO:0000313" key="1">
    <source>
        <dbReference type="EMBL" id="KAI5332283.1"/>
    </source>
</evidence>
<dbReference type="AlphaFoldDB" id="A0AAD4VW18"/>
<organism evidence="1 2">
    <name type="scientific">Prunus dulcis</name>
    <name type="common">Almond</name>
    <name type="synonym">Amygdalus dulcis</name>
    <dbReference type="NCBI Taxonomy" id="3755"/>
    <lineage>
        <taxon>Eukaryota</taxon>
        <taxon>Viridiplantae</taxon>
        <taxon>Streptophyta</taxon>
        <taxon>Embryophyta</taxon>
        <taxon>Tracheophyta</taxon>
        <taxon>Spermatophyta</taxon>
        <taxon>Magnoliopsida</taxon>
        <taxon>eudicotyledons</taxon>
        <taxon>Gunneridae</taxon>
        <taxon>Pentapetalae</taxon>
        <taxon>rosids</taxon>
        <taxon>fabids</taxon>
        <taxon>Rosales</taxon>
        <taxon>Rosaceae</taxon>
        <taxon>Amygdaloideae</taxon>
        <taxon>Amygdaleae</taxon>
        <taxon>Prunus</taxon>
    </lineage>
</organism>
<reference evidence="1 2" key="1">
    <citation type="journal article" date="2022" name="G3 (Bethesda)">
        <title>Whole-genome sequence and methylome profiling of the almond [Prunus dulcis (Mill.) D.A. Webb] cultivar 'Nonpareil'.</title>
        <authorList>
            <person name="D'Amico-Willman K.M."/>
            <person name="Ouma W.Z."/>
            <person name="Meulia T."/>
            <person name="Sideli G.M."/>
            <person name="Gradziel T.M."/>
            <person name="Fresnedo-Ramirez J."/>
        </authorList>
    </citation>
    <scope>NUCLEOTIDE SEQUENCE [LARGE SCALE GENOMIC DNA]</scope>
    <source>
        <strain evidence="1">Clone GOH B32 T37-40</strain>
    </source>
</reference>
<proteinExistence type="predicted"/>
<dbReference type="Proteomes" id="UP001054821">
    <property type="component" value="Chromosome 4"/>
</dbReference>
<comment type="caution">
    <text evidence="1">The sequence shown here is derived from an EMBL/GenBank/DDBJ whole genome shotgun (WGS) entry which is preliminary data.</text>
</comment>